<dbReference type="GeneID" id="4463063"/>
<accession>A0B7G5</accession>
<dbReference type="KEGG" id="mtp:Mthe_0850"/>
<gene>
    <name evidence="2" type="ordered locus">Mthe_0850</name>
</gene>
<dbReference type="OrthoDB" id="145362at2157"/>
<reference evidence="2 3" key="1">
    <citation type="submission" date="2006-10" db="EMBL/GenBank/DDBJ databases">
        <title>Complete sequence of Methanosaeta thermophila PT.</title>
        <authorList>
            <consortium name="US DOE Joint Genome Institute"/>
            <person name="Copeland A."/>
            <person name="Lucas S."/>
            <person name="Lapidus A."/>
            <person name="Barry K."/>
            <person name="Detter J.C."/>
            <person name="Glavina del Rio T."/>
            <person name="Hammon N."/>
            <person name="Israni S."/>
            <person name="Pitluck S."/>
            <person name="Chain P."/>
            <person name="Malfatti S."/>
            <person name="Shin M."/>
            <person name="Vergez L."/>
            <person name="Schmutz J."/>
            <person name="Larimer F."/>
            <person name="Land M."/>
            <person name="Hauser L."/>
            <person name="Kyrpides N."/>
            <person name="Kim E."/>
            <person name="Smith K.S."/>
            <person name="Ingram-Smith C."/>
            <person name="Richardson P."/>
        </authorList>
    </citation>
    <scope>NUCLEOTIDE SEQUENCE [LARGE SCALE GENOMIC DNA]</scope>
    <source>
        <strain evidence="3">DSM 6194 / JCM 14653 / NBRC 101360 / PT</strain>
    </source>
</reference>
<sequence>MIIRIMGEGQYRAPDAIIEDLNAIDNRIVELVEKGDREGFRNELLRMVSLVRERCEPLEASEIVKSDLILPPSDLTFEEARGIFRGQGLIED</sequence>
<evidence type="ECO:0000313" key="2">
    <source>
        <dbReference type="EMBL" id="ABK14639.1"/>
    </source>
</evidence>
<evidence type="ECO:0000313" key="3">
    <source>
        <dbReference type="Proteomes" id="UP000000674"/>
    </source>
</evidence>
<evidence type="ECO:0000259" key="1">
    <source>
        <dbReference type="Pfam" id="PF22743"/>
    </source>
</evidence>
<dbReference type="Pfam" id="PF22743">
    <property type="entry name" value="PspAA"/>
    <property type="match status" value="1"/>
</dbReference>
<dbReference type="Proteomes" id="UP000000674">
    <property type="component" value="Chromosome"/>
</dbReference>
<proteinExistence type="predicted"/>
<dbReference type="STRING" id="349307.Mthe_0850"/>
<dbReference type="RefSeq" id="WP_011696035.1">
    <property type="nucleotide sequence ID" value="NC_008553.1"/>
</dbReference>
<organism evidence="2 3">
    <name type="scientific">Methanothrix thermoacetophila (strain DSM 6194 / JCM 14653 / NBRC 101360 / PT)</name>
    <name type="common">Methanosaeta thermophila</name>
    <dbReference type="NCBI Taxonomy" id="349307"/>
    <lineage>
        <taxon>Archaea</taxon>
        <taxon>Methanobacteriati</taxon>
        <taxon>Methanobacteriota</taxon>
        <taxon>Stenosarchaea group</taxon>
        <taxon>Methanomicrobia</taxon>
        <taxon>Methanotrichales</taxon>
        <taxon>Methanotrichaceae</taxon>
        <taxon>Methanothrix</taxon>
    </lineage>
</organism>
<keyword evidence="3" id="KW-1185">Reference proteome</keyword>
<dbReference type="HOGENOM" id="CLU_186753_0_0_2"/>
<dbReference type="EMBL" id="CP000477">
    <property type="protein sequence ID" value="ABK14639.1"/>
    <property type="molecule type" value="Genomic_DNA"/>
</dbReference>
<dbReference type="AlphaFoldDB" id="A0B7G5"/>
<protein>
    <recommendedName>
        <fullName evidence="1">PspA-associated domain-containing protein</fullName>
    </recommendedName>
</protein>
<feature type="domain" description="PspA-associated" evidence="1">
    <location>
        <begin position="1"/>
        <end position="92"/>
    </location>
</feature>
<name>A0B7G5_METTP</name>
<dbReference type="InterPro" id="IPR054437">
    <property type="entry name" value="PspA-assoc_dom"/>
</dbReference>